<dbReference type="PANTHER" id="PTHR43168">
    <property type="entry name" value="50S RIBOSOMAL PROTEIN L33, CHLOROPLASTIC"/>
    <property type="match status" value="1"/>
</dbReference>
<organism evidence="6">
    <name type="scientific">candidate division WWE3 bacterium</name>
    <dbReference type="NCBI Taxonomy" id="2053526"/>
    <lineage>
        <taxon>Bacteria</taxon>
        <taxon>Katanobacteria</taxon>
    </lineage>
</organism>
<dbReference type="PANTHER" id="PTHR43168:SF2">
    <property type="entry name" value="LARGE RIBOSOMAL SUBUNIT PROTEIN BL33C"/>
    <property type="match status" value="1"/>
</dbReference>
<dbReference type="HAMAP" id="MF_00294">
    <property type="entry name" value="Ribosomal_bL33"/>
    <property type="match status" value="1"/>
</dbReference>
<evidence type="ECO:0000256" key="4">
    <source>
        <dbReference type="ARBA" id="ARBA00035176"/>
    </source>
</evidence>
<dbReference type="InterPro" id="IPR011332">
    <property type="entry name" value="Ribosomal_zn-bd"/>
</dbReference>
<dbReference type="GO" id="GO:1990904">
    <property type="term" value="C:ribonucleoprotein complex"/>
    <property type="evidence" value="ECO:0007669"/>
    <property type="project" value="UniProtKB-KW"/>
</dbReference>
<gene>
    <name evidence="5 6" type="primary">rpmG</name>
    <name evidence="6" type="ORF">ENN92_01160</name>
</gene>
<dbReference type="NCBIfam" id="TIGR01023">
    <property type="entry name" value="rpmG_bact"/>
    <property type="match status" value="1"/>
</dbReference>
<protein>
    <recommendedName>
        <fullName evidence="4 5">Large ribosomal subunit protein bL33</fullName>
    </recommendedName>
</protein>
<evidence type="ECO:0000256" key="3">
    <source>
        <dbReference type="ARBA" id="ARBA00023274"/>
    </source>
</evidence>
<dbReference type="Gene3D" id="2.20.28.120">
    <property type="entry name" value="Ribosomal protein L33"/>
    <property type="match status" value="1"/>
</dbReference>
<reference evidence="6" key="1">
    <citation type="journal article" date="2020" name="mSystems">
        <title>Genome- and Community-Level Interaction Insights into Carbon Utilization and Element Cycling Functions of Hydrothermarchaeota in Hydrothermal Sediment.</title>
        <authorList>
            <person name="Zhou Z."/>
            <person name="Liu Y."/>
            <person name="Xu W."/>
            <person name="Pan J."/>
            <person name="Luo Z.H."/>
            <person name="Li M."/>
        </authorList>
    </citation>
    <scope>NUCLEOTIDE SEQUENCE [LARGE SCALE GENOMIC DNA]</scope>
    <source>
        <strain evidence="6">SpSt-1219</strain>
    </source>
</reference>
<dbReference type="NCBIfam" id="NF001860">
    <property type="entry name" value="PRK00595.1"/>
    <property type="match status" value="1"/>
</dbReference>
<dbReference type="GO" id="GO:0003735">
    <property type="term" value="F:structural constituent of ribosome"/>
    <property type="evidence" value="ECO:0007669"/>
    <property type="project" value="InterPro"/>
</dbReference>
<dbReference type="AlphaFoldDB" id="A0A7C1HVD7"/>
<evidence type="ECO:0000256" key="5">
    <source>
        <dbReference type="HAMAP-Rule" id="MF_00294"/>
    </source>
</evidence>
<dbReference type="EMBL" id="DSDM01000071">
    <property type="protein sequence ID" value="HDQ88738.1"/>
    <property type="molecule type" value="Genomic_DNA"/>
</dbReference>
<proteinExistence type="inferred from homology"/>
<sequence length="59" mass="7047">MASKKKGNRIIIPMECEETGLRAYVTQKNRMTTKDKLRLKKFNHLLKRHSWFSEGKKLK</sequence>
<name>A0A7C1HVD7_UNCKA</name>
<keyword evidence="2 5" id="KW-0689">Ribosomal protein</keyword>
<accession>A0A7C1HVD7</accession>
<dbReference type="InterPro" id="IPR038584">
    <property type="entry name" value="Ribosomal_bL33_sf"/>
</dbReference>
<dbReference type="GO" id="GO:0005840">
    <property type="term" value="C:ribosome"/>
    <property type="evidence" value="ECO:0007669"/>
    <property type="project" value="UniProtKB-KW"/>
</dbReference>
<dbReference type="GO" id="GO:0006412">
    <property type="term" value="P:translation"/>
    <property type="evidence" value="ECO:0007669"/>
    <property type="project" value="UniProtKB-UniRule"/>
</dbReference>
<dbReference type="InterPro" id="IPR001705">
    <property type="entry name" value="Ribosomal_bL33"/>
</dbReference>
<comment type="caution">
    <text evidence="6">The sequence shown here is derived from an EMBL/GenBank/DDBJ whole genome shotgun (WGS) entry which is preliminary data.</text>
</comment>
<dbReference type="Pfam" id="PF00471">
    <property type="entry name" value="Ribosomal_L33"/>
    <property type="match status" value="1"/>
</dbReference>
<evidence type="ECO:0000313" key="6">
    <source>
        <dbReference type="EMBL" id="HDQ88738.1"/>
    </source>
</evidence>
<dbReference type="SUPFAM" id="SSF57829">
    <property type="entry name" value="Zn-binding ribosomal proteins"/>
    <property type="match status" value="1"/>
</dbReference>
<evidence type="ECO:0000256" key="1">
    <source>
        <dbReference type="ARBA" id="ARBA00007596"/>
    </source>
</evidence>
<dbReference type="GO" id="GO:0005737">
    <property type="term" value="C:cytoplasm"/>
    <property type="evidence" value="ECO:0007669"/>
    <property type="project" value="UniProtKB-ARBA"/>
</dbReference>
<dbReference type="Proteomes" id="UP000886066">
    <property type="component" value="Unassembled WGS sequence"/>
</dbReference>
<comment type="similarity">
    <text evidence="1 5">Belongs to the bacterial ribosomal protein bL33 family.</text>
</comment>
<keyword evidence="3 5" id="KW-0687">Ribonucleoprotein</keyword>
<evidence type="ECO:0000256" key="2">
    <source>
        <dbReference type="ARBA" id="ARBA00022980"/>
    </source>
</evidence>